<keyword evidence="2 6" id="KW-0547">Nucleotide-binding</keyword>
<keyword evidence="8" id="KW-1133">Transmembrane helix</keyword>
<dbReference type="PROSITE" id="PS00108">
    <property type="entry name" value="PROTEIN_KINASE_ST"/>
    <property type="match status" value="1"/>
</dbReference>
<dbReference type="SMART" id="SM00028">
    <property type="entry name" value="TPR"/>
    <property type="match status" value="4"/>
</dbReference>
<dbReference type="AlphaFoldDB" id="A0AAU7C8D4"/>
<sequence length="850" mass="94375">MKTCETLPLANRSTATKSRGAVGDRDSVISLATEQVEAMVAAWRRGERTPVEQILARHPELKDEAVVWLIFEELCLREDVGIPLDSAEILQRFPQWRTELAMLLDCRQMMEAKSVASEIPCAGEELAGFRLLAELGRGLFGVVFLALETALGDRPVVVKVTARGRGEHLSLARLQHRNIVPLHSAQQLPDRELQILCMPYLGGSTLAQVLDLLGNREPRQRTGRHLMEALEQLQANLPIRLPGQGPFARHLAESTYADAICWIGACLADGLQYAHERSLIHLDVKPSNVLLACDGQPMLLDFHLARGPIDPHGPEPAWMGGTPHYMAPEQREALDSVNHHRPILAAVDGRADIYSLGKLLNEALGDPVPEDGFRGWRRPANRCVSRGLADILQKCLASDPQARYSNAALLAADLRQHLNDLPLVGVPNRSLAERWRKARRHRPLAISPGLMILMTALIAIGAASLFGLAYWQRIQAIEVALADGRAHLDRREYANATSVLKQGLTLARPLPGTGLSQRRLMDELALAQRGEMTSELRRLVELVRFRYGVDPPPAHEARSLIHRGRDVWRVRDTLLLRPVAGGHDPEVERGIRADLLDFVLFWVDLTVRSAPPESRSEARREARMVLDEASRRLGPSPALDRDRAAYDHDSDNDDRLRVSRSIPQSAWEHYDLGRSFLRSGELTDAASQFQAGLDLRPQDFWLNFYDGLCAYRLGRFDDSVNAFRVCVALAPESAECFHNRALALSSLDRNEQAIVDYSRALRLDPALTGAALNRGILQYRAGRLEAAATDLKQALVTAVDRSHRGVIHYNLAIVDLASQNRSSALRNLAAASSFGHAEARRLQTSLHRGP</sequence>
<dbReference type="PROSITE" id="PS50011">
    <property type="entry name" value="PROTEIN_KINASE_DOM"/>
    <property type="match status" value="1"/>
</dbReference>
<dbReference type="InterPro" id="IPR008271">
    <property type="entry name" value="Ser/Thr_kinase_AS"/>
</dbReference>
<feature type="repeat" description="TPR" evidence="5">
    <location>
        <begin position="666"/>
        <end position="699"/>
    </location>
</feature>
<gene>
    <name evidence="10" type="ORF">V5E97_24065</name>
</gene>
<feature type="domain" description="Protein kinase" evidence="9">
    <location>
        <begin position="129"/>
        <end position="418"/>
    </location>
</feature>
<accession>A0AAU7C8D4</accession>
<evidence type="ECO:0000256" key="6">
    <source>
        <dbReference type="PROSITE-ProRule" id="PRU10141"/>
    </source>
</evidence>
<dbReference type="SUPFAM" id="SSF48452">
    <property type="entry name" value="TPR-like"/>
    <property type="match status" value="1"/>
</dbReference>
<dbReference type="SUPFAM" id="SSF56112">
    <property type="entry name" value="Protein kinase-like (PK-like)"/>
    <property type="match status" value="1"/>
</dbReference>
<evidence type="ECO:0000256" key="5">
    <source>
        <dbReference type="PROSITE-ProRule" id="PRU00339"/>
    </source>
</evidence>
<dbReference type="PANTHER" id="PTHR43289">
    <property type="entry name" value="MITOGEN-ACTIVATED PROTEIN KINASE KINASE KINASE 20-RELATED"/>
    <property type="match status" value="1"/>
</dbReference>
<dbReference type="InterPro" id="IPR011990">
    <property type="entry name" value="TPR-like_helical_dom_sf"/>
</dbReference>
<dbReference type="InterPro" id="IPR019734">
    <property type="entry name" value="TPR_rpt"/>
</dbReference>
<feature type="transmembrane region" description="Helical" evidence="8">
    <location>
        <begin position="444"/>
        <end position="471"/>
    </location>
</feature>
<keyword evidence="8" id="KW-0812">Transmembrane</keyword>
<keyword evidence="1 10" id="KW-0808">Transferase</keyword>
<evidence type="ECO:0000256" key="2">
    <source>
        <dbReference type="ARBA" id="ARBA00022741"/>
    </source>
</evidence>
<evidence type="ECO:0000259" key="9">
    <source>
        <dbReference type="PROSITE" id="PS50011"/>
    </source>
</evidence>
<dbReference type="Pfam" id="PF00069">
    <property type="entry name" value="Pkinase"/>
    <property type="match status" value="1"/>
</dbReference>
<evidence type="ECO:0000256" key="8">
    <source>
        <dbReference type="SAM" id="Phobius"/>
    </source>
</evidence>
<feature type="binding site" evidence="6">
    <location>
        <position position="159"/>
    </location>
    <ligand>
        <name>ATP</name>
        <dbReference type="ChEBI" id="CHEBI:30616"/>
    </ligand>
</feature>
<dbReference type="InterPro" id="IPR017441">
    <property type="entry name" value="Protein_kinase_ATP_BS"/>
</dbReference>
<dbReference type="GO" id="GO:0005524">
    <property type="term" value="F:ATP binding"/>
    <property type="evidence" value="ECO:0007669"/>
    <property type="project" value="UniProtKB-UniRule"/>
</dbReference>
<dbReference type="InterPro" id="IPR011009">
    <property type="entry name" value="Kinase-like_dom_sf"/>
</dbReference>
<dbReference type="Gene3D" id="1.10.510.10">
    <property type="entry name" value="Transferase(Phosphotransferase) domain 1"/>
    <property type="match status" value="2"/>
</dbReference>
<proteinExistence type="predicted"/>
<dbReference type="PROSITE" id="PS00107">
    <property type="entry name" value="PROTEIN_KINASE_ATP"/>
    <property type="match status" value="1"/>
</dbReference>
<protein>
    <submittedName>
        <fullName evidence="10">Serine/threonine-protein kinase</fullName>
        <ecNumber evidence="10">2.7.11.1</ecNumber>
    </submittedName>
</protein>
<dbReference type="SMART" id="SM00220">
    <property type="entry name" value="S_TKc"/>
    <property type="match status" value="1"/>
</dbReference>
<keyword evidence="4 6" id="KW-0067">ATP-binding</keyword>
<evidence type="ECO:0000256" key="3">
    <source>
        <dbReference type="ARBA" id="ARBA00022777"/>
    </source>
</evidence>
<dbReference type="GO" id="GO:0004674">
    <property type="term" value="F:protein serine/threonine kinase activity"/>
    <property type="evidence" value="ECO:0007669"/>
    <property type="project" value="UniProtKB-EC"/>
</dbReference>
<reference evidence="10" key="1">
    <citation type="submission" date="2024-05" db="EMBL/GenBank/DDBJ databases">
        <title>Planctomycetes of the genus Singulisphaera possess chitinolytic capabilities.</title>
        <authorList>
            <person name="Ivanova A."/>
        </authorList>
    </citation>
    <scope>NUCLEOTIDE SEQUENCE</scope>
    <source>
        <strain evidence="10">Ch08T</strain>
    </source>
</reference>
<keyword evidence="3 10" id="KW-0418">Kinase</keyword>
<feature type="repeat" description="TPR" evidence="5">
    <location>
        <begin position="734"/>
        <end position="767"/>
    </location>
</feature>
<dbReference type="RefSeq" id="WP_406694126.1">
    <property type="nucleotide sequence ID" value="NZ_CP155447.1"/>
</dbReference>
<evidence type="ECO:0000313" key="10">
    <source>
        <dbReference type="EMBL" id="XBH01422.1"/>
    </source>
</evidence>
<dbReference type="EMBL" id="CP155447">
    <property type="protein sequence ID" value="XBH01422.1"/>
    <property type="molecule type" value="Genomic_DNA"/>
</dbReference>
<dbReference type="Gene3D" id="1.25.40.10">
    <property type="entry name" value="Tetratricopeptide repeat domain"/>
    <property type="match status" value="1"/>
</dbReference>
<feature type="region of interest" description="Disordered" evidence="7">
    <location>
        <begin position="633"/>
        <end position="656"/>
    </location>
</feature>
<evidence type="ECO:0000256" key="4">
    <source>
        <dbReference type="ARBA" id="ARBA00022840"/>
    </source>
</evidence>
<keyword evidence="8" id="KW-0472">Membrane</keyword>
<dbReference type="Pfam" id="PF13432">
    <property type="entry name" value="TPR_16"/>
    <property type="match status" value="1"/>
</dbReference>
<evidence type="ECO:0000256" key="7">
    <source>
        <dbReference type="SAM" id="MobiDB-lite"/>
    </source>
</evidence>
<evidence type="ECO:0000256" key="1">
    <source>
        <dbReference type="ARBA" id="ARBA00022679"/>
    </source>
</evidence>
<feature type="compositionally biased region" description="Basic and acidic residues" evidence="7">
    <location>
        <begin position="639"/>
        <end position="656"/>
    </location>
</feature>
<dbReference type="PANTHER" id="PTHR43289:SF6">
    <property type="entry name" value="SERINE_THREONINE-PROTEIN KINASE NEKL-3"/>
    <property type="match status" value="1"/>
</dbReference>
<dbReference type="CDD" id="cd14014">
    <property type="entry name" value="STKc_PknB_like"/>
    <property type="match status" value="1"/>
</dbReference>
<dbReference type="InterPro" id="IPR000719">
    <property type="entry name" value="Prot_kinase_dom"/>
</dbReference>
<dbReference type="EC" id="2.7.11.1" evidence="10"/>
<dbReference type="PROSITE" id="PS50005">
    <property type="entry name" value="TPR"/>
    <property type="match status" value="2"/>
</dbReference>
<dbReference type="Pfam" id="PF13181">
    <property type="entry name" value="TPR_8"/>
    <property type="match status" value="1"/>
</dbReference>
<name>A0AAU7C8D4_9BACT</name>
<organism evidence="10">
    <name type="scientific">Singulisphaera sp. Ch08</name>
    <dbReference type="NCBI Taxonomy" id="3120278"/>
    <lineage>
        <taxon>Bacteria</taxon>
        <taxon>Pseudomonadati</taxon>
        <taxon>Planctomycetota</taxon>
        <taxon>Planctomycetia</taxon>
        <taxon>Isosphaerales</taxon>
        <taxon>Isosphaeraceae</taxon>
        <taxon>Singulisphaera</taxon>
    </lineage>
</organism>
<keyword evidence="5" id="KW-0802">TPR repeat</keyword>